<dbReference type="PATRIC" id="fig|314722.6.peg.3176"/>
<keyword evidence="5" id="KW-0449">Lipoprotein</keyword>
<dbReference type="Pfam" id="PF05433">
    <property type="entry name" value="Rick_17kDa_Anti"/>
    <property type="match status" value="1"/>
</dbReference>
<protein>
    <submittedName>
        <fullName evidence="5">Peptidoglycan-associated outer membrane lipoprotein</fullName>
    </submittedName>
</protein>
<dbReference type="AlphaFoldDB" id="A0A0E3UP71"/>
<keyword evidence="2" id="KW-0472">Membrane</keyword>
<feature type="chain" id="PRO_5002413380" evidence="3">
    <location>
        <begin position="34"/>
        <end position="167"/>
    </location>
</feature>
<organism evidence="5 6">
    <name type="scientific">Pseudoxanthomonas suwonensis</name>
    <dbReference type="NCBI Taxonomy" id="314722"/>
    <lineage>
        <taxon>Bacteria</taxon>
        <taxon>Pseudomonadati</taxon>
        <taxon>Pseudomonadota</taxon>
        <taxon>Gammaproteobacteria</taxon>
        <taxon>Lysobacterales</taxon>
        <taxon>Lysobacteraceae</taxon>
        <taxon>Pseudoxanthomonas</taxon>
    </lineage>
</organism>
<evidence type="ECO:0000256" key="1">
    <source>
        <dbReference type="ARBA" id="ARBA00004370"/>
    </source>
</evidence>
<feature type="signal peptide" evidence="3">
    <location>
        <begin position="1"/>
        <end position="33"/>
    </location>
</feature>
<evidence type="ECO:0000313" key="5">
    <source>
        <dbReference type="EMBL" id="AKC87816.1"/>
    </source>
</evidence>
<evidence type="ECO:0000259" key="4">
    <source>
        <dbReference type="Pfam" id="PF05433"/>
    </source>
</evidence>
<reference evidence="5 6" key="1">
    <citation type="journal article" date="2015" name="Genome Announc.">
        <title>Complete Genome Sequence of Pseudoxanthomonas suwonensis Strain J1, a Cellulose-Degrading Bacterium Isolated from Leaf- and Wood-Enriched Soil.</title>
        <authorList>
            <person name="Hou L."/>
            <person name="Jiang J."/>
            <person name="Xu Z."/>
            <person name="Zhou Y."/>
            <person name="Leung F.C."/>
        </authorList>
    </citation>
    <scope>NUCLEOTIDE SEQUENCE [LARGE SCALE GENOMIC DNA]</scope>
    <source>
        <strain evidence="5 6">J1</strain>
    </source>
</reference>
<dbReference type="PANTHER" id="PTHR35603:SF2">
    <property type="entry name" value="OUTER MEMBRANE LIPOPROTEIN"/>
    <property type="match status" value="1"/>
</dbReference>
<keyword evidence="3" id="KW-0732">Signal</keyword>
<gene>
    <name evidence="5" type="ORF">WQ53_14660</name>
</gene>
<dbReference type="RefSeq" id="WP_052633429.1">
    <property type="nucleotide sequence ID" value="NZ_CP011144.1"/>
</dbReference>
<dbReference type="PANTHER" id="PTHR35603">
    <property type="match status" value="1"/>
</dbReference>
<evidence type="ECO:0000256" key="2">
    <source>
        <dbReference type="ARBA" id="ARBA00023136"/>
    </source>
</evidence>
<dbReference type="InterPro" id="IPR051407">
    <property type="entry name" value="Bact_OM_lipoprot/Surf_antigen"/>
</dbReference>
<feature type="domain" description="Glycine zipper 2TM" evidence="4">
    <location>
        <begin position="76"/>
        <end position="121"/>
    </location>
</feature>
<keyword evidence="6" id="KW-1185">Reference proteome</keyword>
<dbReference type="KEGG" id="psuw:WQ53_14660"/>
<dbReference type="EMBL" id="CP011144">
    <property type="protein sequence ID" value="AKC87816.1"/>
    <property type="molecule type" value="Genomic_DNA"/>
</dbReference>
<dbReference type="PROSITE" id="PS51257">
    <property type="entry name" value="PROKAR_LIPOPROTEIN"/>
    <property type="match status" value="1"/>
</dbReference>
<evidence type="ECO:0000256" key="3">
    <source>
        <dbReference type="SAM" id="SignalP"/>
    </source>
</evidence>
<dbReference type="GO" id="GO:0019867">
    <property type="term" value="C:outer membrane"/>
    <property type="evidence" value="ECO:0007669"/>
    <property type="project" value="InterPro"/>
</dbReference>
<sequence length="167" mass="17028">MKQHTTGTYRTGAYRALGVAAFGLLALSGCATAPSPNYGYGSPAPGYPSQVRCADCGLVTRIDVIPSNRSAPSATGAILGGIVGAVAGHEISDHTGGSKGNQNVSAVAGAAAGAMAGNAIQNRATSDTYNLHVRMDDGRTVVINQRDLGGIRENTYVRVVNGKVVLR</sequence>
<dbReference type="InterPro" id="IPR008816">
    <property type="entry name" value="Gly_zipper_2TM_dom"/>
</dbReference>
<proteinExistence type="predicted"/>
<comment type="subcellular location">
    <subcellularLocation>
        <location evidence="1">Membrane</location>
    </subcellularLocation>
</comment>
<dbReference type="Proteomes" id="UP000033067">
    <property type="component" value="Chromosome"/>
</dbReference>
<name>A0A0E3UP71_9GAMM</name>
<dbReference type="OrthoDB" id="5966509at2"/>
<accession>A0A0E3UP71</accession>
<evidence type="ECO:0000313" key="6">
    <source>
        <dbReference type="Proteomes" id="UP000033067"/>
    </source>
</evidence>